<evidence type="ECO:0000256" key="2">
    <source>
        <dbReference type="ARBA" id="ARBA00006840"/>
    </source>
</evidence>
<dbReference type="InterPro" id="IPR018499">
    <property type="entry name" value="Tetraspanin/Peripherin"/>
</dbReference>
<dbReference type="STRING" id="3659.A0A0A0LSH1"/>
<organism evidence="7 8">
    <name type="scientific">Cucumis sativus</name>
    <name type="common">Cucumber</name>
    <dbReference type="NCBI Taxonomy" id="3659"/>
    <lineage>
        <taxon>Eukaryota</taxon>
        <taxon>Viridiplantae</taxon>
        <taxon>Streptophyta</taxon>
        <taxon>Embryophyta</taxon>
        <taxon>Tracheophyta</taxon>
        <taxon>Spermatophyta</taxon>
        <taxon>Magnoliopsida</taxon>
        <taxon>eudicotyledons</taxon>
        <taxon>Gunneridae</taxon>
        <taxon>Pentapetalae</taxon>
        <taxon>rosids</taxon>
        <taxon>fabids</taxon>
        <taxon>Cucurbitales</taxon>
        <taxon>Cucurbitaceae</taxon>
        <taxon>Benincaseae</taxon>
        <taxon>Cucumis</taxon>
    </lineage>
</organism>
<evidence type="ECO:0000256" key="4">
    <source>
        <dbReference type="ARBA" id="ARBA00022989"/>
    </source>
</evidence>
<dbReference type="InterPro" id="IPR018503">
    <property type="entry name" value="Tetraspanin_CS"/>
</dbReference>
<reference evidence="7 8" key="3">
    <citation type="journal article" date="2010" name="BMC Genomics">
        <title>Transcriptome sequencing and comparative analysis of cucumber flowers with different sex types.</title>
        <authorList>
            <person name="Guo S."/>
            <person name="Zheng Y."/>
            <person name="Joung J.G."/>
            <person name="Liu S."/>
            <person name="Zhang Z."/>
            <person name="Crasta O.R."/>
            <person name="Sobral B.W."/>
            <person name="Xu Y."/>
            <person name="Huang S."/>
            <person name="Fei Z."/>
        </authorList>
    </citation>
    <scope>NUCLEOTIDE SEQUENCE [LARGE SCALE GENOMIC DNA]</scope>
    <source>
        <strain evidence="8">cv. 9930</strain>
    </source>
</reference>
<name>A0A0A0LSH1_CUCSA</name>
<reference evidence="7 8" key="4">
    <citation type="journal article" date="2011" name="BMC Genomics">
        <title>RNA-Seq improves annotation of protein-coding genes in the cucumber genome.</title>
        <authorList>
            <person name="Li Z."/>
            <person name="Zhang Z."/>
            <person name="Yan P."/>
            <person name="Huang S."/>
            <person name="Fei Z."/>
            <person name="Lin K."/>
        </authorList>
    </citation>
    <scope>NUCLEOTIDE SEQUENCE [LARGE SCALE GENOMIC DNA]</scope>
    <source>
        <strain evidence="8">cv. 9930</strain>
    </source>
</reference>
<dbReference type="AlphaFoldDB" id="A0A0A0LSH1"/>
<comment type="similarity">
    <text evidence="2">Belongs to the tetraspanin (TM4SF) family.</text>
</comment>
<dbReference type="PANTHER" id="PTHR32191">
    <property type="entry name" value="TETRASPANIN-8-RELATED"/>
    <property type="match status" value="1"/>
</dbReference>
<keyword evidence="3 6" id="KW-0812">Transmembrane</keyword>
<feature type="transmembrane region" description="Helical" evidence="6">
    <location>
        <begin position="46"/>
        <end position="65"/>
    </location>
</feature>
<dbReference type="InterPro" id="IPR044991">
    <property type="entry name" value="TET_plant"/>
</dbReference>
<accession>A0A0A0LSH1</accession>
<keyword evidence="8" id="KW-1185">Reference proteome</keyword>
<evidence type="ECO:0008006" key="9">
    <source>
        <dbReference type="Google" id="ProtNLM"/>
    </source>
</evidence>
<keyword evidence="5 6" id="KW-0472">Membrane</keyword>
<comment type="subcellular location">
    <subcellularLocation>
        <location evidence="1">Membrane</location>
        <topology evidence="1">Multi-pass membrane protein</topology>
    </subcellularLocation>
</comment>
<evidence type="ECO:0000313" key="8">
    <source>
        <dbReference type="Proteomes" id="UP000029981"/>
    </source>
</evidence>
<dbReference type="EMBL" id="CM002922">
    <property type="protein sequence ID" value="KGN63742.1"/>
    <property type="molecule type" value="Genomic_DNA"/>
</dbReference>
<gene>
    <name evidence="7" type="ORF">Csa_1G014390</name>
</gene>
<dbReference type="Pfam" id="PF00335">
    <property type="entry name" value="Tetraspanin"/>
    <property type="match status" value="1"/>
</dbReference>
<evidence type="ECO:0000256" key="6">
    <source>
        <dbReference type="SAM" id="Phobius"/>
    </source>
</evidence>
<evidence type="ECO:0000256" key="3">
    <source>
        <dbReference type="ARBA" id="ARBA00022692"/>
    </source>
</evidence>
<sequence>MPRLSNAVIGVLNCCTLILGLIGIAASLYFRIRGSSDCQKVIQDPLLILGIFLFVVSLLGLVGSFCRLNFILYLYLIVLFLLILGVLAFTIFTILVTNKGVGRTVSGKGYKEYRLGDYSNWLQKYVVNRKNWNEIRSCLIDAKICESLGNDNIPQVPDEFYKKNLSPIQSGCCKPPSECGFEFKNATFWTVPKSRKGAAVAGGDCKRWSNDQLRLCYECDACKGGVLVNVRKEWRHFSIFNGCVLGIVTIIYCIGCCATKNNKAPPKYPKYSGYAY</sequence>
<dbReference type="Proteomes" id="UP000029981">
    <property type="component" value="Chromosome 1"/>
</dbReference>
<dbReference type="GO" id="GO:0005886">
    <property type="term" value="C:plasma membrane"/>
    <property type="evidence" value="ECO:0000318"/>
    <property type="project" value="GO_Central"/>
</dbReference>
<dbReference type="OrthoDB" id="672773at2759"/>
<feature type="transmembrane region" description="Helical" evidence="6">
    <location>
        <begin position="71"/>
        <end position="96"/>
    </location>
</feature>
<reference evidence="7 8" key="1">
    <citation type="journal article" date="2009" name="Nat. Genet.">
        <title>The genome of the cucumber, Cucumis sativus L.</title>
        <authorList>
            <person name="Huang S."/>
            <person name="Li R."/>
            <person name="Zhang Z."/>
            <person name="Li L."/>
            <person name="Gu X."/>
            <person name="Fan W."/>
            <person name="Lucas W.J."/>
            <person name="Wang X."/>
            <person name="Xie B."/>
            <person name="Ni P."/>
            <person name="Ren Y."/>
            <person name="Zhu H."/>
            <person name="Li J."/>
            <person name="Lin K."/>
            <person name="Jin W."/>
            <person name="Fei Z."/>
            <person name="Li G."/>
            <person name="Staub J."/>
            <person name="Kilian A."/>
            <person name="van der Vossen E.A."/>
            <person name="Wu Y."/>
            <person name="Guo J."/>
            <person name="He J."/>
            <person name="Jia Z."/>
            <person name="Ren Y."/>
            <person name="Tian G."/>
            <person name="Lu Y."/>
            <person name="Ruan J."/>
            <person name="Qian W."/>
            <person name="Wang M."/>
            <person name="Huang Q."/>
            <person name="Li B."/>
            <person name="Xuan Z."/>
            <person name="Cao J."/>
            <person name="Asan"/>
            <person name="Wu Z."/>
            <person name="Zhang J."/>
            <person name="Cai Q."/>
            <person name="Bai Y."/>
            <person name="Zhao B."/>
            <person name="Han Y."/>
            <person name="Li Y."/>
            <person name="Li X."/>
            <person name="Wang S."/>
            <person name="Shi Q."/>
            <person name="Liu S."/>
            <person name="Cho W.K."/>
            <person name="Kim J.Y."/>
            <person name="Xu Y."/>
            <person name="Heller-Uszynska K."/>
            <person name="Miao H."/>
            <person name="Cheng Z."/>
            <person name="Zhang S."/>
            <person name="Wu J."/>
            <person name="Yang Y."/>
            <person name="Kang H."/>
            <person name="Li M."/>
            <person name="Liang H."/>
            <person name="Ren X."/>
            <person name="Shi Z."/>
            <person name="Wen M."/>
            <person name="Jian M."/>
            <person name="Yang H."/>
            <person name="Zhang G."/>
            <person name="Yang Z."/>
            <person name="Chen R."/>
            <person name="Liu S."/>
            <person name="Li J."/>
            <person name="Ma L."/>
            <person name="Liu H."/>
            <person name="Zhou Y."/>
            <person name="Zhao J."/>
            <person name="Fang X."/>
            <person name="Li G."/>
            <person name="Fang L."/>
            <person name="Li Y."/>
            <person name="Liu D."/>
            <person name="Zheng H."/>
            <person name="Zhang Y."/>
            <person name="Qin N."/>
            <person name="Li Z."/>
            <person name="Yang G."/>
            <person name="Yang S."/>
            <person name="Bolund L."/>
            <person name="Kristiansen K."/>
            <person name="Zheng H."/>
            <person name="Li S."/>
            <person name="Zhang X."/>
            <person name="Yang H."/>
            <person name="Wang J."/>
            <person name="Sun R."/>
            <person name="Zhang B."/>
            <person name="Jiang S."/>
            <person name="Wang J."/>
            <person name="Du Y."/>
            <person name="Li S."/>
        </authorList>
    </citation>
    <scope>NUCLEOTIDE SEQUENCE [LARGE SCALE GENOMIC DNA]</scope>
    <source>
        <strain evidence="8">cv. 9930</strain>
    </source>
</reference>
<keyword evidence="4 6" id="KW-1133">Transmembrane helix</keyword>
<feature type="transmembrane region" description="Helical" evidence="6">
    <location>
        <begin position="6"/>
        <end position="30"/>
    </location>
</feature>
<protein>
    <recommendedName>
        <fullName evidence="9">Senescence-associated protein</fullName>
    </recommendedName>
</protein>
<proteinExistence type="inferred from homology"/>
<evidence type="ECO:0000256" key="5">
    <source>
        <dbReference type="ARBA" id="ARBA00023136"/>
    </source>
</evidence>
<reference evidence="7 8" key="2">
    <citation type="journal article" date="2009" name="PLoS ONE">
        <title>An integrated genetic and cytogenetic map of the cucumber genome.</title>
        <authorList>
            <person name="Ren Y."/>
            <person name="Zhang Z."/>
            <person name="Liu J."/>
            <person name="Staub J.E."/>
            <person name="Han Y."/>
            <person name="Cheng Z."/>
            <person name="Li X."/>
            <person name="Lu J."/>
            <person name="Miao H."/>
            <person name="Kang H."/>
            <person name="Xie B."/>
            <person name="Gu X."/>
            <person name="Wang X."/>
            <person name="Du Y."/>
            <person name="Jin W."/>
            <person name="Huang S."/>
        </authorList>
    </citation>
    <scope>NUCLEOTIDE SEQUENCE [LARGE SCALE GENOMIC DNA]</scope>
    <source>
        <strain evidence="8">cv. 9930</strain>
    </source>
</reference>
<dbReference type="GO" id="GO:0009734">
    <property type="term" value="P:auxin-activated signaling pathway"/>
    <property type="evidence" value="ECO:0007669"/>
    <property type="project" value="InterPro"/>
</dbReference>
<dbReference type="PROSITE" id="PS00421">
    <property type="entry name" value="TM4_1"/>
    <property type="match status" value="1"/>
</dbReference>
<dbReference type="KEGG" id="csv:101219876"/>
<dbReference type="eggNOG" id="ENOG502QTNI">
    <property type="taxonomic scope" value="Eukaryota"/>
</dbReference>
<dbReference type="OMA" id="QVLCFEC"/>
<dbReference type="Gramene" id="KGN63742">
    <property type="protein sequence ID" value="KGN63742"/>
    <property type="gene ID" value="Csa_1G014390"/>
</dbReference>
<evidence type="ECO:0000313" key="7">
    <source>
        <dbReference type="EMBL" id="KGN63742.1"/>
    </source>
</evidence>
<dbReference type="GO" id="GO:0009506">
    <property type="term" value="C:plasmodesma"/>
    <property type="evidence" value="ECO:0000318"/>
    <property type="project" value="GO_Central"/>
</dbReference>
<evidence type="ECO:0000256" key="1">
    <source>
        <dbReference type="ARBA" id="ARBA00004141"/>
    </source>
</evidence>